<evidence type="ECO:0000256" key="1">
    <source>
        <dbReference type="SAM" id="MobiDB-lite"/>
    </source>
</evidence>
<feature type="compositionally biased region" description="Acidic residues" evidence="1">
    <location>
        <begin position="406"/>
        <end position="415"/>
    </location>
</feature>
<feature type="region of interest" description="Disordered" evidence="1">
    <location>
        <begin position="406"/>
        <end position="484"/>
    </location>
</feature>
<feature type="compositionally biased region" description="Low complexity" evidence="1">
    <location>
        <begin position="336"/>
        <end position="348"/>
    </location>
</feature>
<feature type="compositionally biased region" description="Basic and acidic residues" evidence="1">
    <location>
        <begin position="110"/>
        <end position="127"/>
    </location>
</feature>
<organism evidence="2 3">
    <name type="scientific">Lophiotrema nucula</name>
    <dbReference type="NCBI Taxonomy" id="690887"/>
    <lineage>
        <taxon>Eukaryota</taxon>
        <taxon>Fungi</taxon>
        <taxon>Dikarya</taxon>
        <taxon>Ascomycota</taxon>
        <taxon>Pezizomycotina</taxon>
        <taxon>Dothideomycetes</taxon>
        <taxon>Pleosporomycetidae</taxon>
        <taxon>Pleosporales</taxon>
        <taxon>Lophiotremataceae</taxon>
        <taxon>Lophiotrema</taxon>
    </lineage>
</organism>
<reference evidence="2" key="1">
    <citation type="journal article" date="2020" name="Stud. Mycol.">
        <title>101 Dothideomycetes genomes: a test case for predicting lifestyles and emergence of pathogens.</title>
        <authorList>
            <person name="Haridas S."/>
            <person name="Albert R."/>
            <person name="Binder M."/>
            <person name="Bloem J."/>
            <person name="Labutti K."/>
            <person name="Salamov A."/>
            <person name="Andreopoulos B."/>
            <person name="Baker S."/>
            <person name="Barry K."/>
            <person name="Bills G."/>
            <person name="Bluhm B."/>
            <person name="Cannon C."/>
            <person name="Castanera R."/>
            <person name="Culley D."/>
            <person name="Daum C."/>
            <person name="Ezra D."/>
            <person name="Gonzalez J."/>
            <person name="Henrissat B."/>
            <person name="Kuo A."/>
            <person name="Liang C."/>
            <person name="Lipzen A."/>
            <person name="Lutzoni F."/>
            <person name="Magnuson J."/>
            <person name="Mondo S."/>
            <person name="Nolan M."/>
            <person name="Ohm R."/>
            <person name="Pangilinan J."/>
            <person name="Park H.-J."/>
            <person name="Ramirez L."/>
            <person name="Alfaro M."/>
            <person name="Sun H."/>
            <person name="Tritt A."/>
            <person name="Yoshinaga Y."/>
            <person name="Zwiers L.-H."/>
            <person name="Turgeon B."/>
            <person name="Goodwin S."/>
            <person name="Spatafora J."/>
            <person name="Crous P."/>
            <person name="Grigoriev I."/>
        </authorList>
    </citation>
    <scope>NUCLEOTIDE SEQUENCE</scope>
    <source>
        <strain evidence="2">CBS 627.86</strain>
    </source>
</reference>
<evidence type="ECO:0000313" key="3">
    <source>
        <dbReference type="Proteomes" id="UP000799770"/>
    </source>
</evidence>
<feature type="region of interest" description="Disordered" evidence="1">
    <location>
        <begin position="376"/>
        <end position="395"/>
    </location>
</feature>
<protein>
    <submittedName>
        <fullName evidence="2">Uncharacterized protein</fullName>
    </submittedName>
</protein>
<feature type="compositionally biased region" description="Polar residues" evidence="1">
    <location>
        <begin position="443"/>
        <end position="452"/>
    </location>
</feature>
<feature type="region of interest" description="Disordered" evidence="1">
    <location>
        <begin position="530"/>
        <end position="549"/>
    </location>
</feature>
<feature type="compositionally biased region" description="Pro residues" evidence="1">
    <location>
        <begin position="300"/>
        <end position="311"/>
    </location>
</feature>
<feature type="region of interest" description="Disordered" evidence="1">
    <location>
        <begin position="703"/>
        <end position="776"/>
    </location>
</feature>
<feature type="compositionally biased region" description="Low complexity" evidence="1">
    <location>
        <begin position="457"/>
        <end position="470"/>
    </location>
</feature>
<name>A0A6A5YX37_9PLEO</name>
<feature type="compositionally biased region" description="Acidic residues" evidence="1">
    <location>
        <begin position="65"/>
        <end position="91"/>
    </location>
</feature>
<feature type="region of interest" description="Disordered" evidence="1">
    <location>
        <begin position="1"/>
        <end position="130"/>
    </location>
</feature>
<feature type="compositionally biased region" description="Acidic residues" evidence="1">
    <location>
        <begin position="430"/>
        <end position="440"/>
    </location>
</feature>
<dbReference type="Proteomes" id="UP000799770">
    <property type="component" value="Unassembled WGS sequence"/>
</dbReference>
<keyword evidence="3" id="KW-1185">Reference proteome</keyword>
<feature type="compositionally biased region" description="Basic and acidic residues" evidence="1">
    <location>
        <begin position="15"/>
        <end position="25"/>
    </location>
</feature>
<dbReference type="EMBL" id="ML977333">
    <property type="protein sequence ID" value="KAF2111715.1"/>
    <property type="molecule type" value="Genomic_DNA"/>
</dbReference>
<dbReference type="PANTHER" id="PTHR35711">
    <property type="entry name" value="EXPRESSED PROTEIN"/>
    <property type="match status" value="1"/>
</dbReference>
<feature type="compositionally biased region" description="Polar residues" evidence="1">
    <location>
        <begin position="378"/>
        <end position="387"/>
    </location>
</feature>
<dbReference type="AlphaFoldDB" id="A0A6A5YX37"/>
<feature type="compositionally biased region" description="Low complexity" evidence="1">
    <location>
        <begin position="530"/>
        <end position="543"/>
    </location>
</feature>
<accession>A0A6A5YX37</accession>
<sequence length="776" mass="84854">MAHIAHTRSAVAEISGKRLHDHKLVYDTPVSTRISDQRSSPDDTAQKSTSHPGGRGSGQSASEDATNEDDEDEDSSANKDDENEDDEDDPEVLAPSHGHGLGKGKCPAIRVEHLDDDESHKEEEEAASHGAGLLVGKHLVDQALMLNKKRTFSNVSNTSVLFGEDDSENNGFPRSKMAKRLSSNSAKPLMTYKNSKNGDAMTSFENALESSDEDNDANIDDEDYSGVNLISDDSDIEREEEDFMVTQALHRQFDFVNTHRRQRSDTAASDDFFTFNGLAEGGLLTPSTVPDIGFGQFFEPAPPPVPAPATPEPITNRKYSNGSSKRVRFDDEVQVSDSSSSSASDLDSSLWPDLFMEQDKLPASIYHMIENDNDTDNVDNLSSSGSEHSYWDFGQDESRTQYLPTVEEEVDDDSSDAGSSGYETDMGGDTTDEYDSDFEFEAPSQTPRQKSTVLRRPSSAPGSKAASPVPFQRSRSSGKGRVMNPPLRGIFVHEETSEAIAVTNRATKTLTFYRPRAPLTLRQPNYGAYSSTTSTANNSPCTSVQHLNGSDSEMSQDVFINPFQNSDIMLTGIFGTAPASTYLFSGETIGPPEAFFPFIDIAPDGNMFIDEEDEEEDDDDEDYEDDLNITDFMDFGDGTDAEDDETDVPATPATSMVAFPGSTPAQQMPLAETPSQYRGTDAMLEHFDRGVVTAFRNHQNRYRDTASLPHDPDLRASVSRPVRSGKSAEQLMSPLRKRGSAPKKTRSQLGGVTKATGRLQSSVMGSRRGPPMGTFS</sequence>
<feature type="compositionally biased region" description="Basic residues" evidence="1">
    <location>
        <begin position="735"/>
        <end position="746"/>
    </location>
</feature>
<proteinExistence type="predicted"/>
<dbReference type="PANTHER" id="PTHR35711:SF1">
    <property type="entry name" value="ECTODERMAL, ISOFORM F"/>
    <property type="match status" value="1"/>
</dbReference>
<dbReference type="OrthoDB" id="5399183at2759"/>
<evidence type="ECO:0000313" key="2">
    <source>
        <dbReference type="EMBL" id="KAF2111715.1"/>
    </source>
</evidence>
<feature type="compositionally biased region" description="Basic and acidic residues" evidence="1">
    <location>
        <begin position="35"/>
        <end position="45"/>
    </location>
</feature>
<feature type="region of interest" description="Disordered" evidence="1">
    <location>
        <begin position="298"/>
        <end position="348"/>
    </location>
</feature>
<gene>
    <name evidence="2" type="ORF">BDV96DRAFT_602764</name>
</gene>